<evidence type="ECO:0000256" key="2">
    <source>
        <dbReference type="ARBA" id="ARBA00022475"/>
    </source>
</evidence>
<feature type="transmembrane region" description="Helical" evidence="7">
    <location>
        <begin position="157"/>
        <end position="178"/>
    </location>
</feature>
<evidence type="ECO:0000256" key="3">
    <source>
        <dbReference type="ARBA" id="ARBA00022692"/>
    </source>
</evidence>
<sequence>MRQAHHPGATVAEWGAVAELCSDAAALAAASVYLLGARRLRRRGDTWPWARDVAFAAGCGAMGWAMSAKTPGGPFTGHMAQHLIVGMVAPLLLVLARPLTLALRLLPPGRVRRGLLRAAHAGPVAVLLSPPVAAMANVGGLWLLYRSGLLAATHQHPVLGVVTHVHVLAAGLIFTFSVCQLDPVRRRWSLAARGTAVLTVGAAHSVLAKGLYGAPPPGTSFATHDLRTGAQLMYYGGDLVEVALAVALAVQWYGTRGRAHARRSARERGEDLASVTAARPEA</sequence>
<feature type="transmembrane region" description="Helical" evidence="7">
    <location>
        <begin position="49"/>
        <end position="67"/>
    </location>
</feature>
<evidence type="ECO:0000256" key="7">
    <source>
        <dbReference type="SAM" id="Phobius"/>
    </source>
</evidence>
<dbReference type="InterPro" id="IPR019108">
    <property type="entry name" value="Caa3_assmbl_CtaG-rel"/>
</dbReference>
<keyword evidence="2" id="KW-1003">Cell membrane</keyword>
<dbReference type="EMBL" id="JBJVNE010000021">
    <property type="protein sequence ID" value="MFM9651458.1"/>
    <property type="molecule type" value="Genomic_DNA"/>
</dbReference>
<evidence type="ECO:0000256" key="1">
    <source>
        <dbReference type="ARBA" id="ARBA00004651"/>
    </source>
</evidence>
<evidence type="ECO:0000256" key="5">
    <source>
        <dbReference type="ARBA" id="ARBA00023136"/>
    </source>
</evidence>
<feature type="transmembrane region" description="Helical" evidence="7">
    <location>
        <begin position="79"/>
        <end position="103"/>
    </location>
</feature>
<evidence type="ECO:0000256" key="6">
    <source>
        <dbReference type="SAM" id="MobiDB-lite"/>
    </source>
</evidence>
<organism evidence="8 9">
    <name type="scientific">Streptomyces galilaeus</name>
    <dbReference type="NCBI Taxonomy" id="33899"/>
    <lineage>
        <taxon>Bacteria</taxon>
        <taxon>Bacillati</taxon>
        <taxon>Actinomycetota</taxon>
        <taxon>Actinomycetes</taxon>
        <taxon>Kitasatosporales</taxon>
        <taxon>Streptomycetaceae</taxon>
        <taxon>Streptomyces</taxon>
    </lineage>
</organism>
<keyword evidence="9" id="KW-1185">Reference proteome</keyword>
<keyword evidence="3 7" id="KW-0812">Transmembrane</keyword>
<comment type="caution">
    <text evidence="8">The sequence shown here is derived from an EMBL/GenBank/DDBJ whole genome shotgun (WGS) entry which is preliminary data.</text>
</comment>
<name>A0ABW9ITC1_STRGJ</name>
<evidence type="ECO:0000313" key="9">
    <source>
        <dbReference type="Proteomes" id="UP001631993"/>
    </source>
</evidence>
<feature type="transmembrane region" description="Helical" evidence="7">
    <location>
        <begin position="232"/>
        <end position="253"/>
    </location>
</feature>
<dbReference type="Proteomes" id="UP001631993">
    <property type="component" value="Unassembled WGS sequence"/>
</dbReference>
<feature type="region of interest" description="Disordered" evidence="6">
    <location>
        <begin position="263"/>
        <end position="282"/>
    </location>
</feature>
<proteinExistence type="predicted"/>
<dbReference type="Pfam" id="PF09678">
    <property type="entry name" value="Caa3_CtaG"/>
    <property type="match status" value="1"/>
</dbReference>
<feature type="transmembrane region" description="Helical" evidence="7">
    <location>
        <begin position="16"/>
        <end position="37"/>
    </location>
</feature>
<dbReference type="RefSeq" id="WP_369280230.1">
    <property type="nucleotide sequence ID" value="NZ_JBJVMW010000023.1"/>
</dbReference>
<reference evidence="8 9" key="1">
    <citation type="submission" date="2024-12" db="EMBL/GenBank/DDBJ databases">
        <title>Forecasting of Potato common scab and diversities of Pathogenic streptomyces spp. in china.</title>
        <authorList>
            <person name="Handique U."/>
            <person name="Wu J."/>
        </authorList>
    </citation>
    <scope>NUCLEOTIDE SEQUENCE [LARGE SCALE GENOMIC DNA]</scope>
    <source>
        <strain evidence="8 9">ZRIMU1585</strain>
    </source>
</reference>
<feature type="transmembrane region" description="Helical" evidence="7">
    <location>
        <begin position="124"/>
        <end position="145"/>
    </location>
</feature>
<comment type="subcellular location">
    <subcellularLocation>
        <location evidence="1">Cell membrane</location>
        <topology evidence="1">Multi-pass membrane protein</topology>
    </subcellularLocation>
</comment>
<evidence type="ECO:0000256" key="4">
    <source>
        <dbReference type="ARBA" id="ARBA00022989"/>
    </source>
</evidence>
<evidence type="ECO:0000313" key="8">
    <source>
        <dbReference type="EMBL" id="MFM9651458.1"/>
    </source>
</evidence>
<feature type="transmembrane region" description="Helical" evidence="7">
    <location>
        <begin position="190"/>
        <end position="212"/>
    </location>
</feature>
<accession>A0ABW9ITC1</accession>
<protein>
    <submittedName>
        <fullName evidence="8">Cytochrome c oxidase assembly protein</fullName>
    </submittedName>
</protein>
<gene>
    <name evidence="8" type="ORF">ACKI1S_35555</name>
</gene>
<keyword evidence="5 7" id="KW-0472">Membrane</keyword>
<keyword evidence="4 7" id="KW-1133">Transmembrane helix</keyword>